<protein>
    <submittedName>
        <fullName evidence="1">Methyl-accepting chemotaxis protein</fullName>
    </submittedName>
</protein>
<evidence type="ECO:0000313" key="2">
    <source>
        <dbReference type="Proteomes" id="UP000011944"/>
    </source>
</evidence>
<organism evidence="1 2">
    <name type="scientific">Clostridium botulinum CFSAN001627</name>
    <dbReference type="NCBI Taxonomy" id="1232189"/>
    <lineage>
        <taxon>Bacteria</taxon>
        <taxon>Bacillati</taxon>
        <taxon>Bacillota</taxon>
        <taxon>Clostridia</taxon>
        <taxon>Eubacteriales</taxon>
        <taxon>Clostridiaceae</taxon>
        <taxon>Clostridium</taxon>
    </lineage>
</organism>
<dbReference type="AlphaFoldDB" id="M1ZXA7"/>
<proteinExistence type="predicted"/>
<accession>M1ZXA7</accession>
<dbReference type="EMBL" id="AMXI01000515">
    <property type="protein sequence ID" value="EKN42074.1"/>
    <property type="molecule type" value="Genomic_DNA"/>
</dbReference>
<dbReference type="PATRIC" id="fig|1232189.3.peg.1475"/>
<dbReference type="Proteomes" id="UP000011944">
    <property type="component" value="Unassembled WGS sequence"/>
</dbReference>
<gene>
    <name evidence="1" type="ORF">CFSAN001627_09187</name>
</gene>
<comment type="caution">
    <text evidence="1">The sequence shown here is derived from an EMBL/GenBank/DDBJ whole genome shotgun (WGS) entry which is preliminary data.</text>
</comment>
<reference evidence="1 2" key="1">
    <citation type="submission" date="2012-10" db="EMBL/GenBank/DDBJ databases">
        <authorList>
            <person name="Strain E.A."/>
            <person name="Brown E."/>
            <person name="Allard M.W."/>
            <person name="Gonzalez-Escalona N."/>
            <person name="Timme R."/>
        </authorList>
    </citation>
    <scope>NUCLEOTIDE SEQUENCE [LARGE SCALE GENOMIC DNA]</scope>
    <source>
        <strain evidence="1 2">CFSAN001627</strain>
    </source>
</reference>
<reference evidence="1 2" key="2">
    <citation type="submission" date="2013-03" db="EMBL/GenBank/DDBJ databases">
        <title>Diversity in Clostridium botulinum.</title>
        <authorList>
            <person name="Timme R.E."/>
            <person name="Allard M."/>
            <person name="Luo Y."/>
            <person name="Strain E."/>
            <person name="Gonzalez-Escalona N."/>
            <person name="Brown E."/>
        </authorList>
    </citation>
    <scope>NUCLEOTIDE SEQUENCE [LARGE SCALE GENOMIC DNA]</scope>
    <source>
        <strain evidence="1 2">CFSAN001627</strain>
    </source>
</reference>
<evidence type="ECO:0000313" key="1">
    <source>
        <dbReference type="EMBL" id="EKN42074.1"/>
    </source>
</evidence>
<sequence length="51" mass="5564">MQGVEETSSITEEVTASAEEQFNMTKKVSDLSNGLNDVSADIKEAVNKFKI</sequence>
<name>M1ZXA7_CLOBO</name>